<keyword evidence="1" id="KW-0614">Plasmid</keyword>
<accession>A4KVG3</accession>
<protein>
    <submittedName>
        <fullName evidence="1">Uncharacterized protein</fullName>
    </submittedName>
</protein>
<evidence type="ECO:0000313" key="2">
    <source>
        <dbReference type="Proteomes" id="UP000009045"/>
    </source>
</evidence>
<dbReference type="Proteomes" id="UP000009045">
    <property type="component" value="Plasmid pSmeSM11b"/>
</dbReference>
<organism evidence="1 2">
    <name type="scientific">Sinorhizobium meliloti (strain SM11)</name>
    <dbReference type="NCBI Taxonomy" id="707241"/>
    <lineage>
        <taxon>Bacteria</taxon>
        <taxon>Pseudomonadati</taxon>
        <taxon>Pseudomonadota</taxon>
        <taxon>Alphaproteobacteria</taxon>
        <taxon>Hyphomicrobiales</taxon>
        <taxon>Rhizobiaceae</taxon>
        <taxon>Sinorhizobium/Ensifer group</taxon>
        <taxon>Sinorhizobium</taxon>
    </lineage>
</organism>
<geneLocation type="plasmid" evidence="1 2">
    <name>pSmeSM11b</name>
</geneLocation>
<dbReference type="EMBL" id="EF066650">
    <property type="protein sequence ID" value="ABN47064.1"/>
    <property type="molecule type" value="Genomic_DNA"/>
</dbReference>
<reference evidence="1 2" key="1">
    <citation type="journal article" date="2007" name="FEMS Microbiol. Lett.">
        <title>Sequence analysis of the 181-kb accessory plasmid pSmeSM11b, isolated from a dominant Sinorhizobium meliloti strain identified during a long-term field release experiment.</title>
        <authorList>
            <person name="Stiens M."/>
            <person name="Schneiker S."/>
            <person name="Puhler A."/>
            <person name="Schluter A."/>
        </authorList>
    </citation>
    <scope>NUCLEOTIDE SEQUENCE [LARGE SCALE GENOMIC DNA]</scope>
    <source>
        <strain evidence="1 2">SM11</strain>
        <plasmid evidence="2">pSmeSM11b</plasmid>
    </source>
</reference>
<dbReference type="RefSeq" id="WP_012477255.1">
    <property type="nucleotide sequence ID" value="NZ_JAJJBH010000004.1"/>
</dbReference>
<gene>
    <name evidence="1" type="primary">orf58</name>
</gene>
<name>A4KVG3_SINMM</name>
<dbReference type="AlphaFoldDB" id="A4KVG3"/>
<evidence type="ECO:0000313" key="1">
    <source>
        <dbReference type="EMBL" id="ABN47064.1"/>
    </source>
</evidence>
<sequence length="73" mass="8077">MSENVLDRIDPGTATGKKGAILRKVTFEYAYRAFRVSMTDHPNTSVIEARKPTAATGVAQRHKAPDLCTRIFV</sequence>
<proteinExistence type="predicted"/>
<reference evidence="2" key="2">
    <citation type="journal article" date="2011" name="J. Biotechnol.">
        <title>The complete genome sequence of the dominant Sinorhizobium meliloti field isolate SM11 extends the S. meliloti pan-genome.</title>
        <authorList>
            <person name="Schneiker-Bekel S."/>
            <person name="Wibberg D."/>
            <person name="Bekel T."/>
            <person name="Blom J."/>
            <person name="Linke B."/>
            <person name="Neuweger H."/>
            <person name="Stiens M."/>
            <person name="Vorholter F.J."/>
            <person name="Weidner S."/>
            <person name="Goesmann A."/>
            <person name="Puhler A."/>
            <person name="Schluter A."/>
        </authorList>
    </citation>
    <scope>NUCLEOTIDE SEQUENCE [LARGE SCALE GENOMIC DNA]</scope>
    <source>
        <strain evidence="2">SM11</strain>
        <plasmid evidence="2">pSmeSM11b</plasmid>
    </source>
</reference>